<accession>A0A8R7PE25</accession>
<sequence length="123" mass="13860">RECFGQKNKTLGAIFKQKRKILDLLKRSQRSERCTSDAPGIILGVLDGDGNDEACSDEDGDSSWFQHGRGRGFQGKDCRCFRVHRTRWEEAVQDVKRRASLFAQAIQRARDMVSVALVSASDL</sequence>
<dbReference type="Gene3D" id="1.10.8.480">
    <property type="match status" value="1"/>
</dbReference>
<reference evidence="1" key="2">
    <citation type="submission" date="2018-03" db="EMBL/GenBank/DDBJ databases">
        <title>The Triticum urartu genome reveals the dynamic nature of wheat genome evolution.</title>
        <authorList>
            <person name="Ling H."/>
            <person name="Ma B."/>
            <person name="Shi X."/>
            <person name="Liu H."/>
            <person name="Dong L."/>
            <person name="Sun H."/>
            <person name="Cao Y."/>
            <person name="Gao Q."/>
            <person name="Zheng S."/>
            <person name="Li Y."/>
            <person name="Yu Y."/>
            <person name="Du H."/>
            <person name="Qi M."/>
            <person name="Li Y."/>
            <person name="Yu H."/>
            <person name="Cui Y."/>
            <person name="Wang N."/>
            <person name="Chen C."/>
            <person name="Wu H."/>
            <person name="Zhao Y."/>
            <person name="Zhang J."/>
            <person name="Li Y."/>
            <person name="Zhou W."/>
            <person name="Zhang B."/>
            <person name="Hu W."/>
            <person name="Eijk M."/>
            <person name="Tang J."/>
            <person name="Witsenboer H."/>
            <person name="Zhao S."/>
            <person name="Li Z."/>
            <person name="Zhang A."/>
            <person name="Wang D."/>
            <person name="Liang C."/>
        </authorList>
    </citation>
    <scope>NUCLEOTIDE SEQUENCE [LARGE SCALE GENOMIC DNA]</scope>
    <source>
        <strain evidence="1">cv. G1812</strain>
    </source>
</reference>
<reference evidence="1" key="3">
    <citation type="submission" date="2022-06" db="UniProtKB">
        <authorList>
            <consortium name="EnsemblPlants"/>
        </authorList>
    </citation>
    <scope>IDENTIFICATION</scope>
</reference>
<organism evidence="1 2">
    <name type="scientific">Triticum urartu</name>
    <name type="common">Red wild einkorn</name>
    <name type="synonym">Crithodium urartu</name>
    <dbReference type="NCBI Taxonomy" id="4572"/>
    <lineage>
        <taxon>Eukaryota</taxon>
        <taxon>Viridiplantae</taxon>
        <taxon>Streptophyta</taxon>
        <taxon>Embryophyta</taxon>
        <taxon>Tracheophyta</taxon>
        <taxon>Spermatophyta</taxon>
        <taxon>Magnoliopsida</taxon>
        <taxon>Liliopsida</taxon>
        <taxon>Poales</taxon>
        <taxon>Poaceae</taxon>
        <taxon>BOP clade</taxon>
        <taxon>Pooideae</taxon>
        <taxon>Triticodae</taxon>
        <taxon>Triticeae</taxon>
        <taxon>Triticinae</taxon>
        <taxon>Triticum</taxon>
    </lineage>
</organism>
<evidence type="ECO:0000313" key="1">
    <source>
        <dbReference type="EnsemblPlants" id="TuG1812G0200002534.01.T01.cds259461"/>
    </source>
</evidence>
<dbReference type="Proteomes" id="UP000015106">
    <property type="component" value="Chromosome 2"/>
</dbReference>
<name>A0A8R7PE25_TRIUA</name>
<dbReference type="AlphaFoldDB" id="A0A8R7PE25"/>
<protein>
    <submittedName>
        <fullName evidence="1">Uncharacterized protein</fullName>
    </submittedName>
</protein>
<reference evidence="2" key="1">
    <citation type="journal article" date="2013" name="Nature">
        <title>Draft genome of the wheat A-genome progenitor Triticum urartu.</title>
        <authorList>
            <person name="Ling H.Q."/>
            <person name="Zhao S."/>
            <person name="Liu D."/>
            <person name="Wang J."/>
            <person name="Sun H."/>
            <person name="Zhang C."/>
            <person name="Fan H."/>
            <person name="Li D."/>
            <person name="Dong L."/>
            <person name="Tao Y."/>
            <person name="Gao C."/>
            <person name="Wu H."/>
            <person name="Li Y."/>
            <person name="Cui Y."/>
            <person name="Guo X."/>
            <person name="Zheng S."/>
            <person name="Wang B."/>
            <person name="Yu K."/>
            <person name="Liang Q."/>
            <person name="Yang W."/>
            <person name="Lou X."/>
            <person name="Chen J."/>
            <person name="Feng M."/>
            <person name="Jian J."/>
            <person name="Zhang X."/>
            <person name="Luo G."/>
            <person name="Jiang Y."/>
            <person name="Liu J."/>
            <person name="Wang Z."/>
            <person name="Sha Y."/>
            <person name="Zhang B."/>
            <person name="Wu H."/>
            <person name="Tang D."/>
            <person name="Shen Q."/>
            <person name="Xue P."/>
            <person name="Zou S."/>
            <person name="Wang X."/>
            <person name="Liu X."/>
            <person name="Wang F."/>
            <person name="Yang Y."/>
            <person name="An X."/>
            <person name="Dong Z."/>
            <person name="Zhang K."/>
            <person name="Zhang X."/>
            <person name="Luo M.C."/>
            <person name="Dvorak J."/>
            <person name="Tong Y."/>
            <person name="Wang J."/>
            <person name="Yang H."/>
            <person name="Li Z."/>
            <person name="Wang D."/>
            <person name="Zhang A."/>
            <person name="Wang J."/>
        </authorList>
    </citation>
    <scope>NUCLEOTIDE SEQUENCE</scope>
    <source>
        <strain evidence="2">cv. G1812</strain>
    </source>
</reference>
<dbReference type="Gramene" id="TuG1812G0200002534.01.T01">
    <property type="protein sequence ID" value="TuG1812G0200002534.01.T01.cds259461"/>
    <property type="gene ID" value="TuG1812G0200002534.01"/>
</dbReference>
<keyword evidence="2" id="KW-1185">Reference proteome</keyword>
<dbReference type="EnsemblPlants" id="TuG1812G0200002534.01.T01">
    <property type="protein sequence ID" value="TuG1812G0200002534.01.T01.cds259461"/>
    <property type="gene ID" value="TuG1812G0200002534.01"/>
</dbReference>
<evidence type="ECO:0000313" key="2">
    <source>
        <dbReference type="Proteomes" id="UP000015106"/>
    </source>
</evidence>
<proteinExistence type="predicted"/>